<dbReference type="STRING" id="545695.TREAZ_3182"/>
<dbReference type="InParanoid" id="F5Y9T8"/>
<dbReference type="GO" id="GO:0008168">
    <property type="term" value="F:methyltransferase activity"/>
    <property type="evidence" value="ECO:0007669"/>
    <property type="project" value="UniProtKB-KW"/>
</dbReference>
<proteinExistence type="predicted"/>
<dbReference type="FunCoup" id="F5Y9T8">
    <property type="interactions" value="90"/>
</dbReference>
<dbReference type="Pfam" id="PF13649">
    <property type="entry name" value="Methyltransf_25"/>
    <property type="match status" value="1"/>
</dbReference>
<dbReference type="InterPro" id="IPR041698">
    <property type="entry name" value="Methyltransf_25"/>
</dbReference>
<dbReference type="PANTHER" id="PTHR43861">
    <property type="entry name" value="TRANS-ACONITATE 2-METHYLTRANSFERASE-RELATED"/>
    <property type="match status" value="1"/>
</dbReference>
<dbReference type="PANTHER" id="PTHR43861:SF1">
    <property type="entry name" value="TRANS-ACONITATE 2-METHYLTRANSFERASE"/>
    <property type="match status" value="1"/>
</dbReference>
<accession>F5Y9T8</accession>
<feature type="domain" description="Methyltransferase" evidence="3">
    <location>
        <begin position="58"/>
        <end position="153"/>
    </location>
</feature>
<reference evidence="5" key="1">
    <citation type="submission" date="2009-12" db="EMBL/GenBank/DDBJ databases">
        <title>Complete sequence of Treponema azotonutricium strain ZAS-9.</title>
        <authorList>
            <person name="Tetu S.G."/>
            <person name="Matson E."/>
            <person name="Ren Q."/>
            <person name="Seshadri R."/>
            <person name="Elbourne L."/>
            <person name="Hassan K.A."/>
            <person name="Durkin A."/>
            <person name="Radune D."/>
            <person name="Mohamoud Y."/>
            <person name="Shay R."/>
            <person name="Jin S."/>
            <person name="Zhang X."/>
            <person name="Lucey K."/>
            <person name="Ballor N.R."/>
            <person name="Ottesen E."/>
            <person name="Rosenthal R."/>
            <person name="Allen A."/>
            <person name="Leadbetter J.R."/>
            <person name="Paulsen I.T."/>
        </authorList>
    </citation>
    <scope>NUCLEOTIDE SEQUENCE [LARGE SCALE GENOMIC DNA]</scope>
    <source>
        <strain evidence="5">ATCC BAA-888 / DSM 13862 / ZAS-9</strain>
    </source>
</reference>
<dbReference type="CDD" id="cd02440">
    <property type="entry name" value="AdoMet_MTases"/>
    <property type="match status" value="1"/>
</dbReference>
<evidence type="ECO:0000313" key="4">
    <source>
        <dbReference type="EMBL" id="AEF83012.1"/>
    </source>
</evidence>
<dbReference type="HOGENOM" id="CLU_069129_1_0_12"/>
<dbReference type="Gene3D" id="3.40.50.150">
    <property type="entry name" value="Vaccinia Virus protein VP39"/>
    <property type="match status" value="1"/>
</dbReference>
<protein>
    <submittedName>
        <fullName evidence="4">Methyltransferase type 11</fullName>
    </submittedName>
</protein>
<dbReference type="EMBL" id="CP001841">
    <property type="protein sequence ID" value="AEF83012.1"/>
    <property type="molecule type" value="Genomic_DNA"/>
</dbReference>
<dbReference type="KEGG" id="taz:TREAZ_3182"/>
<keyword evidence="5" id="KW-1185">Reference proteome</keyword>
<evidence type="ECO:0000259" key="3">
    <source>
        <dbReference type="Pfam" id="PF13649"/>
    </source>
</evidence>
<keyword evidence="2 4" id="KW-0808">Transferase</keyword>
<gene>
    <name evidence="4" type="ordered locus">TREAZ_3182</name>
</gene>
<dbReference type="SUPFAM" id="SSF53335">
    <property type="entry name" value="S-adenosyl-L-methionine-dependent methyltransferases"/>
    <property type="match status" value="1"/>
</dbReference>
<dbReference type="OrthoDB" id="9811589at2"/>
<dbReference type="AlphaFoldDB" id="F5Y9T8"/>
<dbReference type="Proteomes" id="UP000009222">
    <property type="component" value="Chromosome"/>
</dbReference>
<evidence type="ECO:0000313" key="5">
    <source>
        <dbReference type="Proteomes" id="UP000009222"/>
    </source>
</evidence>
<dbReference type="Gene3D" id="2.20.25.110">
    <property type="entry name" value="S-adenosyl-L-methionine-dependent methyltransferases"/>
    <property type="match status" value="1"/>
</dbReference>
<dbReference type="RefSeq" id="WP_015712378.1">
    <property type="nucleotide sequence ID" value="NC_015577.1"/>
</dbReference>
<dbReference type="GO" id="GO:0032259">
    <property type="term" value="P:methylation"/>
    <property type="evidence" value="ECO:0007669"/>
    <property type="project" value="UniProtKB-KW"/>
</dbReference>
<dbReference type="InterPro" id="IPR029063">
    <property type="entry name" value="SAM-dependent_MTases_sf"/>
</dbReference>
<organism evidence="4 5">
    <name type="scientific">Leadbettera azotonutricia (strain ATCC BAA-888 / DSM 13862 / ZAS-9)</name>
    <name type="common">Treponema azotonutricium</name>
    <dbReference type="NCBI Taxonomy" id="545695"/>
    <lineage>
        <taxon>Bacteria</taxon>
        <taxon>Pseudomonadati</taxon>
        <taxon>Spirochaetota</taxon>
        <taxon>Spirochaetia</taxon>
        <taxon>Spirochaetales</taxon>
        <taxon>Breznakiellaceae</taxon>
        <taxon>Leadbettera</taxon>
    </lineage>
</organism>
<evidence type="ECO:0000256" key="2">
    <source>
        <dbReference type="ARBA" id="ARBA00022679"/>
    </source>
</evidence>
<sequence length="259" mass="29545">MSSKKEWFEDAEFWERYAPVMFDAARWAEVPAVADGITRMARLNLYDLDIKGRKAPRILDLCCGFGRITLELARRGFRAAGVDITESYLSSAKEDAAYDKLDVEFIQKDVRSFKRKEAFDAALNLYNSFGYFEDPLDDLLFLKNALYSLKSGGVFIIEVLGKEIAVRDFVEAEWFERGGLTVLTESAPVDSWGSMWNRWIIIKDGERQEKVFIQRLYAASELRSLMLNAGFASVDIYGSWDEDPYDEAAQMLIVAGRKA</sequence>
<reference evidence="4 5" key="2">
    <citation type="journal article" date="2011" name="ISME J.">
        <title>RNA-seq reveals cooperative metabolic interactions between two termite-gut spirochete species in co-culture.</title>
        <authorList>
            <person name="Rosenthal A.Z."/>
            <person name="Matson E.G."/>
            <person name="Eldar A."/>
            <person name="Leadbetter J.R."/>
        </authorList>
    </citation>
    <scope>NUCLEOTIDE SEQUENCE [LARGE SCALE GENOMIC DNA]</scope>
    <source>
        <strain evidence="5">ATCC BAA-888 / DSM 13862 / ZAS-9</strain>
    </source>
</reference>
<name>F5Y9T8_LEAAZ</name>
<dbReference type="eggNOG" id="COG2227">
    <property type="taxonomic scope" value="Bacteria"/>
</dbReference>
<evidence type="ECO:0000256" key="1">
    <source>
        <dbReference type="ARBA" id="ARBA00022603"/>
    </source>
</evidence>
<keyword evidence="1 4" id="KW-0489">Methyltransferase</keyword>